<reference evidence="1 2" key="1">
    <citation type="submission" date="2015-12" db="EMBL/GenBank/DDBJ databases">
        <title>Diversity of Burkholderia near neighbor genomes.</title>
        <authorList>
            <person name="Sahl J."/>
            <person name="Wagner D."/>
            <person name="Keim P."/>
        </authorList>
    </citation>
    <scope>NUCLEOTIDE SEQUENCE [LARGE SCALE GENOMIC DNA]</scope>
    <source>
        <strain evidence="1 2">BDU8</strain>
    </source>
</reference>
<dbReference type="InterPro" id="IPR022280">
    <property type="entry name" value="PRTRC_protein-B"/>
</dbReference>
<name>A0A1B4G2E5_9BURK</name>
<dbReference type="EMBL" id="CP013389">
    <property type="protein sequence ID" value="AOJ10063.1"/>
    <property type="molecule type" value="Genomic_DNA"/>
</dbReference>
<gene>
    <name evidence="1" type="ORF">WS71_22725</name>
</gene>
<dbReference type="InterPro" id="IPR032787">
    <property type="entry name" value="Prok-E2_D"/>
</dbReference>
<dbReference type="Proteomes" id="UP000067711">
    <property type="component" value="Chromosome 1"/>
</dbReference>
<protein>
    <recommendedName>
        <fullName evidence="3">PRTRC system protein B</fullName>
    </recommendedName>
</protein>
<evidence type="ECO:0000313" key="1">
    <source>
        <dbReference type="EMBL" id="AOJ10063.1"/>
    </source>
</evidence>
<organism evidence="1 2">
    <name type="scientific">Burkholderia mayonis</name>
    <dbReference type="NCBI Taxonomy" id="1385591"/>
    <lineage>
        <taxon>Bacteria</taxon>
        <taxon>Pseudomonadati</taxon>
        <taxon>Pseudomonadota</taxon>
        <taxon>Betaproteobacteria</taxon>
        <taxon>Burkholderiales</taxon>
        <taxon>Burkholderiaceae</taxon>
        <taxon>Burkholderia</taxon>
        <taxon>pseudomallei group</taxon>
    </lineage>
</organism>
<dbReference type="AlphaFoldDB" id="A0A1B4G2E5"/>
<dbReference type="Pfam" id="PF14460">
    <property type="entry name" value="Prok-E2_D"/>
    <property type="match status" value="1"/>
</dbReference>
<sequence>MTALVTGQSDRSVVLESAILFYANQAGTQYATIHSIMHDRDGHPLIGAGQPVCRAALIDALVELDRNAAPKAEFLPPNVLGSSSTGVTWWCPPSMRRVFFNCKELGVRTAVVPHPGLVFQAANTGFRVFSVKTAERPCADTPLFEPPYFNTWDAGQICIGSAQVPTRVEVSAIAGWEAGFFDSAFTHPNHGRDRVKFKRGIFAFWRDMLDGKFGETFPLKLLVPTSWTAGQLVCGAMRGAM</sequence>
<dbReference type="RefSeq" id="WP_066493885.1">
    <property type="nucleotide sequence ID" value="NZ_CP013389.1"/>
</dbReference>
<proteinExistence type="predicted"/>
<evidence type="ECO:0000313" key="2">
    <source>
        <dbReference type="Proteomes" id="UP000067711"/>
    </source>
</evidence>
<accession>A0A1B4G2E5</accession>
<evidence type="ECO:0008006" key="3">
    <source>
        <dbReference type="Google" id="ProtNLM"/>
    </source>
</evidence>
<dbReference type="NCBIfam" id="TIGR03737">
    <property type="entry name" value="PRTRC_B"/>
    <property type="match status" value="1"/>
</dbReference>